<protein>
    <submittedName>
        <fullName evidence="1">Seizure 6-like protein</fullName>
    </submittedName>
</protein>
<proteinExistence type="predicted"/>
<evidence type="ECO:0000313" key="1">
    <source>
        <dbReference type="EMBL" id="MEQ2204774.1"/>
    </source>
</evidence>
<organism evidence="1 2">
    <name type="scientific">Xenoophorus captivus</name>
    <dbReference type="NCBI Taxonomy" id="1517983"/>
    <lineage>
        <taxon>Eukaryota</taxon>
        <taxon>Metazoa</taxon>
        <taxon>Chordata</taxon>
        <taxon>Craniata</taxon>
        <taxon>Vertebrata</taxon>
        <taxon>Euteleostomi</taxon>
        <taxon>Actinopterygii</taxon>
        <taxon>Neopterygii</taxon>
        <taxon>Teleostei</taxon>
        <taxon>Neoteleostei</taxon>
        <taxon>Acanthomorphata</taxon>
        <taxon>Ovalentaria</taxon>
        <taxon>Atherinomorphae</taxon>
        <taxon>Cyprinodontiformes</taxon>
        <taxon>Goodeidae</taxon>
        <taxon>Xenoophorus</taxon>
    </lineage>
</organism>
<dbReference type="EMBL" id="JAHRIN010037459">
    <property type="protein sequence ID" value="MEQ2204774.1"/>
    <property type="molecule type" value="Genomic_DNA"/>
</dbReference>
<feature type="non-terminal residue" evidence="1">
    <location>
        <position position="1"/>
    </location>
</feature>
<accession>A0ABV0R9F3</accession>
<name>A0ABV0R9F3_9TELE</name>
<sequence>VKNVNLSDSEQLSIRGVDDHGAILVLANHTLLVEGQVIRSPTNSLSVYYRSAPEGSMGLFQLHYQSESPHHIDAQT</sequence>
<reference evidence="1 2" key="1">
    <citation type="submission" date="2021-06" db="EMBL/GenBank/DDBJ databases">
        <authorList>
            <person name="Palmer J.M."/>
        </authorList>
    </citation>
    <scope>NUCLEOTIDE SEQUENCE [LARGE SCALE GENOMIC DNA]</scope>
    <source>
        <strain evidence="1 2">XC_2019</strain>
        <tissue evidence="1">Muscle</tissue>
    </source>
</reference>
<gene>
    <name evidence="1" type="primary">SEZ6L</name>
    <name evidence="1" type="ORF">XENOCAPTIV_018334</name>
</gene>
<keyword evidence="2" id="KW-1185">Reference proteome</keyword>
<dbReference type="Proteomes" id="UP001434883">
    <property type="component" value="Unassembled WGS sequence"/>
</dbReference>
<comment type="caution">
    <text evidence="1">The sequence shown here is derived from an EMBL/GenBank/DDBJ whole genome shotgun (WGS) entry which is preliminary data.</text>
</comment>
<evidence type="ECO:0000313" key="2">
    <source>
        <dbReference type="Proteomes" id="UP001434883"/>
    </source>
</evidence>